<proteinExistence type="predicted"/>
<dbReference type="InterPro" id="IPR022496">
    <property type="entry name" value="T6A_TsaB"/>
</dbReference>
<name>A0A6J7KZV8_9ZZZZ</name>
<feature type="domain" description="Gcp-like" evidence="1">
    <location>
        <begin position="32"/>
        <end position="156"/>
    </location>
</feature>
<evidence type="ECO:0000313" key="2">
    <source>
        <dbReference type="EMBL" id="CAB4961225.1"/>
    </source>
</evidence>
<protein>
    <submittedName>
        <fullName evidence="2">Unannotated protein</fullName>
    </submittedName>
</protein>
<dbReference type="AlphaFoldDB" id="A0A6J7KZV8"/>
<dbReference type="NCBIfam" id="TIGR03725">
    <property type="entry name" value="T6A_YeaZ"/>
    <property type="match status" value="1"/>
</dbReference>
<dbReference type="GO" id="GO:0002949">
    <property type="term" value="P:tRNA threonylcarbamoyladenosine modification"/>
    <property type="evidence" value="ECO:0007669"/>
    <property type="project" value="InterPro"/>
</dbReference>
<reference evidence="2" key="1">
    <citation type="submission" date="2020-05" db="EMBL/GenBank/DDBJ databases">
        <authorList>
            <person name="Chiriac C."/>
            <person name="Salcher M."/>
            <person name="Ghai R."/>
            <person name="Kavagutti S V."/>
        </authorList>
    </citation>
    <scope>NUCLEOTIDE SEQUENCE</scope>
</reference>
<dbReference type="EMBL" id="CAFBNO010000072">
    <property type="protein sequence ID" value="CAB4961225.1"/>
    <property type="molecule type" value="Genomic_DNA"/>
</dbReference>
<dbReference type="SUPFAM" id="SSF53067">
    <property type="entry name" value="Actin-like ATPase domain"/>
    <property type="match status" value="2"/>
</dbReference>
<dbReference type="InterPro" id="IPR000905">
    <property type="entry name" value="Gcp-like_dom"/>
</dbReference>
<accession>A0A6J7KZV8</accession>
<evidence type="ECO:0000259" key="1">
    <source>
        <dbReference type="Pfam" id="PF00814"/>
    </source>
</evidence>
<gene>
    <name evidence="2" type="ORF">UFOPK3837_01071</name>
</gene>
<sequence>MILSIDTSAGTSVALIEDGVVRAEITVDDNMRHAEVIGETIAKILATTDTKPNQIKVVVAGRGPAPFTGLRVGIAAATMFAAGAGAKLYGISSLDAIAFNELTHGETQPLLVTADARRKEVYWAIYEGLDQDGVPIRTHGPAVNKPQDLEELLKEQNLVTVQAKSPMRASDLGLLAHNLQKANRLDADTSALYLRAADAVEPKPNQRFGKAVSG</sequence>
<dbReference type="Pfam" id="PF00814">
    <property type="entry name" value="TsaD"/>
    <property type="match status" value="1"/>
</dbReference>
<dbReference type="InterPro" id="IPR043129">
    <property type="entry name" value="ATPase_NBD"/>
</dbReference>
<dbReference type="Gene3D" id="3.30.420.40">
    <property type="match status" value="2"/>
</dbReference>
<organism evidence="2">
    <name type="scientific">freshwater metagenome</name>
    <dbReference type="NCBI Taxonomy" id="449393"/>
    <lineage>
        <taxon>unclassified sequences</taxon>
        <taxon>metagenomes</taxon>
        <taxon>ecological metagenomes</taxon>
    </lineage>
</organism>